<keyword evidence="3" id="KW-0804">Transcription</keyword>
<evidence type="ECO:0000313" key="6">
    <source>
        <dbReference type="Proteomes" id="UP000095003"/>
    </source>
</evidence>
<dbReference type="PANTHER" id="PTHR43280:SF11">
    <property type="entry name" value="RCS-SPECIFIC HTH-TYPE TRANSCRIPTIONAL ACTIVATOR RCLR"/>
    <property type="match status" value="1"/>
</dbReference>
<dbReference type="InterPro" id="IPR018060">
    <property type="entry name" value="HTH_AraC"/>
</dbReference>
<dbReference type="InterPro" id="IPR037923">
    <property type="entry name" value="HTH-like"/>
</dbReference>
<dbReference type="SMART" id="SM00342">
    <property type="entry name" value="HTH_ARAC"/>
    <property type="match status" value="1"/>
</dbReference>
<proteinExistence type="predicted"/>
<dbReference type="Pfam" id="PF12833">
    <property type="entry name" value="HTH_18"/>
    <property type="match status" value="1"/>
</dbReference>
<dbReference type="InterPro" id="IPR020449">
    <property type="entry name" value="Tscrpt_reg_AraC-type_HTH"/>
</dbReference>
<evidence type="ECO:0000313" key="5">
    <source>
        <dbReference type="EMBL" id="ODM12081.1"/>
    </source>
</evidence>
<dbReference type="Proteomes" id="UP000095003">
    <property type="component" value="Unassembled WGS sequence"/>
</dbReference>
<dbReference type="PRINTS" id="PR00032">
    <property type="entry name" value="HTHARAC"/>
</dbReference>
<comment type="caution">
    <text evidence="5">The sequence shown here is derived from an EMBL/GenBank/DDBJ whole genome shotgun (WGS) entry which is preliminary data.</text>
</comment>
<accession>A0A1E3AU87</accession>
<feature type="domain" description="HTH araC/xylS-type" evidence="4">
    <location>
        <begin position="161"/>
        <end position="259"/>
    </location>
</feature>
<keyword evidence="2" id="KW-0238">DNA-binding</keyword>
<evidence type="ECO:0000256" key="1">
    <source>
        <dbReference type="ARBA" id="ARBA00023015"/>
    </source>
</evidence>
<dbReference type="InterPro" id="IPR009057">
    <property type="entry name" value="Homeodomain-like_sf"/>
</dbReference>
<dbReference type="SUPFAM" id="SSF46689">
    <property type="entry name" value="Homeodomain-like"/>
    <property type="match status" value="1"/>
</dbReference>
<gene>
    <name evidence="5" type="primary">araC_10</name>
    <name evidence="5" type="ORF">BEH84_02696</name>
</gene>
<dbReference type="SUPFAM" id="SSF51215">
    <property type="entry name" value="Regulatory protein AraC"/>
    <property type="match status" value="1"/>
</dbReference>
<keyword evidence="1" id="KW-0805">Transcription regulation</keyword>
<dbReference type="AlphaFoldDB" id="A0A1E3AU87"/>
<organism evidence="5 6">
    <name type="scientific">Eisenbergiella tayi</name>
    <dbReference type="NCBI Taxonomy" id="1432052"/>
    <lineage>
        <taxon>Bacteria</taxon>
        <taxon>Bacillati</taxon>
        <taxon>Bacillota</taxon>
        <taxon>Clostridia</taxon>
        <taxon>Lachnospirales</taxon>
        <taxon>Lachnospiraceae</taxon>
        <taxon>Eisenbergiella</taxon>
    </lineage>
</organism>
<dbReference type="Gene3D" id="1.10.10.60">
    <property type="entry name" value="Homeodomain-like"/>
    <property type="match status" value="1"/>
</dbReference>
<dbReference type="GeneID" id="93303967"/>
<evidence type="ECO:0000259" key="4">
    <source>
        <dbReference type="PROSITE" id="PS01124"/>
    </source>
</evidence>
<dbReference type="RefSeq" id="WP_044968043.1">
    <property type="nucleotide sequence ID" value="NZ_BAABXS010000001.1"/>
</dbReference>
<dbReference type="InterPro" id="IPR018062">
    <property type="entry name" value="HTH_AraC-typ_CS"/>
</dbReference>
<dbReference type="PROSITE" id="PS01124">
    <property type="entry name" value="HTH_ARAC_FAMILY_2"/>
    <property type="match status" value="1"/>
</dbReference>
<dbReference type="GO" id="GO:0043565">
    <property type="term" value="F:sequence-specific DNA binding"/>
    <property type="evidence" value="ECO:0007669"/>
    <property type="project" value="InterPro"/>
</dbReference>
<dbReference type="EMBL" id="MCGI01000002">
    <property type="protein sequence ID" value="ODM12081.1"/>
    <property type="molecule type" value="Genomic_DNA"/>
</dbReference>
<protein>
    <submittedName>
        <fullName evidence="5">Arabinose operon regulatory protein</fullName>
    </submittedName>
</protein>
<dbReference type="PATRIC" id="fig|1432052.3.peg.2978"/>
<reference evidence="5 6" key="1">
    <citation type="submission" date="2016-07" db="EMBL/GenBank/DDBJ databases">
        <title>Characterization of isolates of Eisenbergiella tayi derived from blood cultures, using whole genome sequencing.</title>
        <authorList>
            <person name="Burdz T."/>
            <person name="Wiebe D."/>
            <person name="Huynh C."/>
            <person name="Bernard K."/>
        </authorList>
    </citation>
    <scope>NUCLEOTIDE SEQUENCE [LARGE SCALE GENOMIC DNA]</scope>
    <source>
        <strain evidence="5 6">NML 120489</strain>
    </source>
</reference>
<name>A0A1E3AU87_9FIRM</name>
<evidence type="ECO:0000256" key="2">
    <source>
        <dbReference type="ARBA" id="ARBA00023125"/>
    </source>
</evidence>
<dbReference type="PANTHER" id="PTHR43280">
    <property type="entry name" value="ARAC-FAMILY TRANSCRIPTIONAL REGULATOR"/>
    <property type="match status" value="1"/>
</dbReference>
<dbReference type="Gene3D" id="2.60.120.280">
    <property type="entry name" value="Regulatory protein AraC"/>
    <property type="match status" value="1"/>
</dbReference>
<sequence>MITVGHCGYDSKHRTHLEMRRPCGTPDYTLLLVKTNAFFSIKGERVLTLPGTVILYDKNVPVHYGSTGLLFNNDWIHFLPDETDLPFLLGLEIPFSTPLSLPYMAQLSEYARMIVMEKHTDHPYREQIINSLMHALLYSLASQLKDPEDKVMTNKYYPVMNDLRMSILNTPHKKWTVEAMAEYVHLSPSYMQHLYRELFGISCIQEVIQARLGTARFYLRTTDISVQSIAALCGYENELHFMRQFKKFTDMTPSQYRSSLPPTT</sequence>
<dbReference type="GO" id="GO:0003700">
    <property type="term" value="F:DNA-binding transcription factor activity"/>
    <property type="evidence" value="ECO:0007669"/>
    <property type="project" value="InterPro"/>
</dbReference>
<evidence type="ECO:0000256" key="3">
    <source>
        <dbReference type="ARBA" id="ARBA00023163"/>
    </source>
</evidence>
<dbReference type="PROSITE" id="PS00041">
    <property type="entry name" value="HTH_ARAC_FAMILY_1"/>
    <property type="match status" value="1"/>
</dbReference>